<organism evidence="1 2">
    <name type="scientific">Aspergillus nanangensis</name>
    <dbReference type="NCBI Taxonomy" id="2582783"/>
    <lineage>
        <taxon>Eukaryota</taxon>
        <taxon>Fungi</taxon>
        <taxon>Dikarya</taxon>
        <taxon>Ascomycota</taxon>
        <taxon>Pezizomycotina</taxon>
        <taxon>Eurotiomycetes</taxon>
        <taxon>Eurotiomycetidae</taxon>
        <taxon>Eurotiales</taxon>
        <taxon>Aspergillaceae</taxon>
        <taxon>Aspergillus</taxon>
        <taxon>Aspergillus subgen. Circumdati</taxon>
    </lineage>
</organism>
<gene>
    <name evidence="1" type="ORF">FE257_003673</name>
</gene>
<evidence type="ECO:0000313" key="1">
    <source>
        <dbReference type="EMBL" id="KAF9891661.1"/>
    </source>
</evidence>
<dbReference type="EMBL" id="VCAU01000017">
    <property type="protein sequence ID" value="KAF9891661.1"/>
    <property type="molecule type" value="Genomic_DNA"/>
</dbReference>
<comment type="caution">
    <text evidence="1">The sequence shown here is derived from an EMBL/GenBank/DDBJ whole genome shotgun (WGS) entry which is preliminary data.</text>
</comment>
<reference evidence="1" key="1">
    <citation type="journal article" date="2019" name="Beilstein J. Org. Chem.">
        <title>Nanangenines: drimane sesquiterpenoids as the dominant metabolite cohort of a novel Australian fungus, Aspergillus nanangensis.</title>
        <authorList>
            <person name="Lacey H.J."/>
            <person name="Gilchrist C.L.M."/>
            <person name="Crombie A."/>
            <person name="Kalaitzis J.A."/>
            <person name="Vuong D."/>
            <person name="Rutledge P.J."/>
            <person name="Turner P."/>
            <person name="Pitt J.I."/>
            <person name="Lacey E."/>
            <person name="Chooi Y.H."/>
            <person name="Piggott A.M."/>
        </authorList>
    </citation>
    <scope>NUCLEOTIDE SEQUENCE</scope>
    <source>
        <strain evidence="1">MST-FP2251</strain>
    </source>
</reference>
<protein>
    <submittedName>
        <fullName evidence="1">Uncharacterized protein</fullName>
    </submittedName>
</protein>
<reference evidence="1" key="2">
    <citation type="submission" date="2020-02" db="EMBL/GenBank/DDBJ databases">
        <authorList>
            <person name="Gilchrist C.L.M."/>
            <person name="Chooi Y.-H."/>
        </authorList>
    </citation>
    <scope>NUCLEOTIDE SEQUENCE</scope>
    <source>
        <strain evidence="1">MST-FP2251</strain>
    </source>
</reference>
<evidence type="ECO:0000313" key="2">
    <source>
        <dbReference type="Proteomes" id="UP001194746"/>
    </source>
</evidence>
<sequence>MVNQCSVPGCRNQRLANHTLCHGHTCVYQGCTSSRRAQHIFAPGADVQYCAQHSCTRAFTQNARRVHCPSVRMAGSTDCQAHFYGCNTCRNQQTSLIPVNGFNYCPNCYMELPLSQGPSRGSTWSSGSWGSN</sequence>
<dbReference type="Proteomes" id="UP001194746">
    <property type="component" value="Unassembled WGS sequence"/>
</dbReference>
<name>A0AAD4CS08_ASPNN</name>
<keyword evidence="2" id="KW-1185">Reference proteome</keyword>
<accession>A0AAD4CS08</accession>
<proteinExistence type="predicted"/>
<dbReference type="AlphaFoldDB" id="A0AAD4CS08"/>